<dbReference type="RefSeq" id="WP_013256372.1">
    <property type="nucleotide sequence ID" value="NC_014364.1"/>
</dbReference>
<feature type="repeat" description="TPR" evidence="3">
    <location>
        <begin position="63"/>
        <end position="96"/>
    </location>
</feature>
<evidence type="ECO:0000259" key="5">
    <source>
        <dbReference type="Pfam" id="PF04471"/>
    </source>
</evidence>
<dbReference type="EMBL" id="CP002116">
    <property type="protein sequence ID" value="ADK82913.1"/>
    <property type="molecule type" value="Genomic_DNA"/>
</dbReference>
<gene>
    <name evidence="6" type="ordered locus">Spirs_3827</name>
</gene>
<name>E1R858_SEDSS</name>
<keyword evidence="6" id="KW-0378">Hydrolase</keyword>
<feature type="repeat" description="TPR" evidence="3">
    <location>
        <begin position="136"/>
        <end position="169"/>
    </location>
</feature>
<evidence type="ECO:0000256" key="1">
    <source>
        <dbReference type="ARBA" id="ARBA00022737"/>
    </source>
</evidence>
<dbReference type="InterPro" id="IPR051012">
    <property type="entry name" value="CellSynth/LPSAsmb/PSIAsmb"/>
</dbReference>
<dbReference type="Proteomes" id="UP000002318">
    <property type="component" value="Chromosome"/>
</dbReference>
<dbReference type="STRING" id="573413.Spirs_3827"/>
<dbReference type="SUPFAM" id="SSF48452">
    <property type="entry name" value="TPR-like"/>
    <property type="match status" value="2"/>
</dbReference>
<reference evidence="6 7" key="1">
    <citation type="journal article" date="2010" name="Stand. Genomic Sci.">
        <title>Complete genome sequence of Spirochaeta smaragdinae type strain (SEBR 4228).</title>
        <authorList>
            <person name="Mavromatis K."/>
            <person name="Yasawong M."/>
            <person name="Chertkov O."/>
            <person name="Lapidus A."/>
            <person name="Lucas S."/>
            <person name="Nolan M."/>
            <person name="Del Rio T.G."/>
            <person name="Tice H."/>
            <person name="Cheng J.F."/>
            <person name="Pitluck S."/>
            <person name="Liolios K."/>
            <person name="Ivanova N."/>
            <person name="Tapia R."/>
            <person name="Han C."/>
            <person name="Bruce D."/>
            <person name="Goodwin L."/>
            <person name="Pati A."/>
            <person name="Chen A."/>
            <person name="Palaniappan K."/>
            <person name="Land M."/>
            <person name="Hauser L."/>
            <person name="Chang Y.J."/>
            <person name="Jeffries C.D."/>
            <person name="Detter J.C."/>
            <person name="Rohde M."/>
            <person name="Brambilla E."/>
            <person name="Spring S."/>
            <person name="Goker M."/>
            <person name="Sikorski J."/>
            <person name="Woyke T."/>
            <person name="Bristow J."/>
            <person name="Eisen J.A."/>
            <person name="Markowitz V."/>
            <person name="Hugenholtz P."/>
            <person name="Klenk H.P."/>
            <person name="Kyrpides N.C."/>
        </authorList>
    </citation>
    <scope>NUCLEOTIDE SEQUENCE [LARGE SCALE GENOMIC DNA]</scope>
    <source>
        <strain evidence="7">DSM 11293 / JCM 15392 / SEBR 4228</strain>
    </source>
</reference>
<dbReference type="PROSITE" id="PS50005">
    <property type="entry name" value="TPR"/>
    <property type="match status" value="3"/>
</dbReference>
<dbReference type="SMART" id="SM00028">
    <property type="entry name" value="TPR"/>
    <property type="match status" value="6"/>
</dbReference>
<feature type="repeat" description="TPR" evidence="3">
    <location>
        <begin position="170"/>
        <end position="203"/>
    </location>
</feature>
<evidence type="ECO:0000256" key="3">
    <source>
        <dbReference type="PROSITE-ProRule" id="PRU00339"/>
    </source>
</evidence>
<proteinExistence type="predicted"/>
<evidence type="ECO:0000256" key="2">
    <source>
        <dbReference type="ARBA" id="ARBA00022803"/>
    </source>
</evidence>
<dbReference type="Gene3D" id="1.25.40.10">
    <property type="entry name" value="Tetratricopeptide repeat domain"/>
    <property type="match status" value="3"/>
</dbReference>
<dbReference type="Pfam" id="PF13432">
    <property type="entry name" value="TPR_16"/>
    <property type="match status" value="3"/>
</dbReference>
<keyword evidence="6" id="KW-0255">Endonuclease</keyword>
<keyword evidence="4" id="KW-0472">Membrane</keyword>
<dbReference type="PANTHER" id="PTHR45586">
    <property type="entry name" value="TPR REPEAT-CONTAINING PROTEIN PA4667"/>
    <property type="match status" value="1"/>
</dbReference>
<keyword evidence="1" id="KW-0677">Repeat</keyword>
<keyword evidence="7" id="KW-1185">Reference proteome</keyword>
<dbReference type="GO" id="GO:0009307">
    <property type="term" value="P:DNA restriction-modification system"/>
    <property type="evidence" value="ECO:0007669"/>
    <property type="project" value="InterPro"/>
</dbReference>
<evidence type="ECO:0000313" key="7">
    <source>
        <dbReference type="Proteomes" id="UP000002318"/>
    </source>
</evidence>
<feature type="domain" description="Restriction endonuclease type IV Mrr" evidence="5">
    <location>
        <begin position="353"/>
        <end position="446"/>
    </location>
</feature>
<dbReference type="InterPro" id="IPR011990">
    <property type="entry name" value="TPR-like_helical_dom_sf"/>
</dbReference>
<dbReference type="GO" id="GO:0003677">
    <property type="term" value="F:DNA binding"/>
    <property type="evidence" value="ECO:0007669"/>
    <property type="project" value="InterPro"/>
</dbReference>
<feature type="transmembrane region" description="Helical" evidence="4">
    <location>
        <begin position="6"/>
        <end position="26"/>
    </location>
</feature>
<keyword evidence="6" id="KW-0540">Nuclease</keyword>
<dbReference type="InterPro" id="IPR019734">
    <property type="entry name" value="TPR_rpt"/>
</dbReference>
<dbReference type="InterPro" id="IPR007560">
    <property type="entry name" value="Restrct_endonuc_IV_Mrr"/>
</dbReference>
<dbReference type="Pfam" id="PF04471">
    <property type="entry name" value="Mrr_cat"/>
    <property type="match status" value="1"/>
</dbReference>
<dbReference type="AlphaFoldDB" id="E1R858"/>
<dbReference type="PANTHER" id="PTHR45586:SF1">
    <property type="entry name" value="LIPOPOLYSACCHARIDE ASSEMBLY PROTEIN B"/>
    <property type="match status" value="1"/>
</dbReference>
<dbReference type="eggNOG" id="COG0457">
    <property type="taxonomic scope" value="Bacteria"/>
</dbReference>
<dbReference type="KEGG" id="ssm:Spirs_3827"/>
<dbReference type="OrthoDB" id="350064at2"/>
<keyword evidence="2 3" id="KW-0802">TPR repeat</keyword>
<evidence type="ECO:0000256" key="4">
    <source>
        <dbReference type="SAM" id="Phobius"/>
    </source>
</evidence>
<dbReference type="Pfam" id="PF14559">
    <property type="entry name" value="TPR_19"/>
    <property type="match status" value="1"/>
</dbReference>
<dbReference type="HOGENOM" id="CLU_599761_0_0_12"/>
<dbReference type="GO" id="GO:0004519">
    <property type="term" value="F:endonuclease activity"/>
    <property type="evidence" value="ECO:0007669"/>
    <property type="project" value="UniProtKB-KW"/>
</dbReference>
<evidence type="ECO:0000313" key="6">
    <source>
        <dbReference type="EMBL" id="ADK82913.1"/>
    </source>
</evidence>
<protein>
    <submittedName>
        <fullName evidence="6">Restriction endonuclease</fullName>
    </submittedName>
</protein>
<keyword evidence="4" id="KW-1133">Transmembrane helix</keyword>
<sequence length="453" mass="51136">METNLFLLLPVAVVAIAIVILFVISAGKNKGNGDKKNKKFKGKDSNAIIREANKRLSQNPKDAEALLALAEAHFNDGRFDKALRTYNILIDLCATNKELNEFEINLRYAISAMKLQNFEEAYKSFLICKTMKPDGFEVNFNLGYLEFRKGNFEKAVVLLQSARQKDPEHGSMLKYLGHSLFKITKYKDAAGALRKALEIEPEDKESLFVLGQVYHNLGQNDQALRIFSHLRPDPNLGPNAALYAGTIHVASGQFDKAVLDFEIGLRHNNIKKETALELKYRLAASYAKKQDMGRALKLLQEIQKTAPGYRDVPALLEKYAELNSNRNLQTYLIAPTSDFVTLCRKLTNTIFPGAKVQITDISVTGNDYADILAEISTRKWEDVVLFRYVRTNGQVGELILRDLYARIKELRAGRGFCLSAGEFTEGAKQFVEARLIDLVEKEGLMRKMKEIDR</sequence>
<organism evidence="6 7">
    <name type="scientific">Sediminispirochaeta smaragdinae (strain DSM 11293 / JCM 15392 / SEBR 4228)</name>
    <name type="common">Spirochaeta smaragdinae</name>
    <dbReference type="NCBI Taxonomy" id="573413"/>
    <lineage>
        <taxon>Bacteria</taxon>
        <taxon>Pseudomonadati</taxon>
        <taxon>Spirochaetota</taxon>
        <taxon>Spirochaetia</taxon>
        <taxon>Spirochaetales</taxon>
        <taxon>Spirochaetaceae</taxon>
        <taxon>Sediminispirochaeta</taxon>
    </lineage>
</organism>
<keyword evidence="4" id="KW-0812">Transmembrane</keyword>
<accession>E1R858</accession>